<sequence length="277" mass="31874">MAEISQMLIPLNLVGGFGILIVIYNGLKYRNKFFRSFNSLKRIYDAFLLGFMMVFLGILLAFYKINKTYTTLDVLLNVIILAVLLIFGLSWTKLVKNLVEGIESCATFYGEVKGLGIASGLYLCKDRDSCLNFSKSLLERFPSMIICRDPCEVLKKRLGFEDQVKCWWLTKVEGENVIHPTRLPFLTYNITEFINGEGKRFVLLDGIEYLVLENGFDAIYKFLTTLKDYAILYDSIILVPIDPEAYEHKEYGLLLREFEILEEKKALFSNTGNVYVF</sequence>
<dbReference type="EMBL" id="CP006019">
    <property type="protein sequence ID" value="AIF68645.1"/>
    <property type="molecule type" value="Genomic_DNA"/>
</dbReference>
<dbReference type="AlphaFoldDB" id="A0A075LPP8"/>
<dbReference type="OrthoDB" id="86314at2157"/>
<dbReference type="Pfam" id="PF05763">
    <property type="entry name" value="DUF835"/>
    <property type="match status" value="1"/>
</dbReference>
<feature type="transmembrane region" description="Helical" evidence="1">
    <location>
        <begin position="69"/>
        <end position="89"/>
    </location>
</feature>
<reference evidence="3 4" key="2">
    <citation type="journal article" date="2015" name="Genome Announc.">
        <title>Complete Genome Sequence of Hyperthermophilic Piezophilic Archaeon Palaeococcus pacificus DY20341T, Isolated from Deep-Sea Hydrothermal Sediments.</title>
        <authorList>
            <person name="Zeng X."/>
            <person name="Jebbar M."/>
            <person name="Shao Z."/>
        </authorList>
    </citation>
    <scope>NUCLEOTIDE SEQUENCE [LARGE SCALE GENOMIC DNA]</scope>
    <source>
        <strain evidence="3 4">DY20341</strain>
    </source>
</reference>
<dbReference type="GeneID" id="25399980"/>
<proteinExistence type="predicted"/>
<dbReference type="RefSeq" id="WP_052649025.1">
    <property type="nucleotide sequence ID" value="NZ_CP006019.1"/>
</dbReference>
<feature type="transmembrane region" description="Helical" evidence="1">
    <location>
        <begin position="6"/>
        <end position="25"/>
    </location>
</feature>
<dbReference type="STRING" id="1343739.PAP_01015"/>
<feature type="transmembrane region" description="Helical" evidence="1">
    <location>
        <begin position="46"/>
        <end position="63"/>
    </location>
</feature>
<dbReference type="Proteomes" id="UP000027981">
    <property type="component" value="Chromosome"/>
</dbReference>
<protein>
    <recommendedName>
        <fullName evidence="2">DUF835 domain-containing protein</fullName>
    </recommendedName>
</protein>
<evidence type="ECO:0000313" key="4">
    <source>
        <dbReference type="Proteomes" id="UP000027981"/>
    </source>
</evidence>
<dbReference type="KEGG" id="ppac:PAP_01015"/>
<keyword evidence="4" id="KW-1185">Reference proteome</keyword>
<keyword evidence="1" id="KW-0472">Membrane</keyword>
<reference evidence="4" key="1">
    <citation type="submission" date="2013-06" db="EMBL/GenBank/DDBJ databases">
        <title>Complete Genome Sequence of Hyperthermophilic Palaeococcus pacificus DY20341T, Isolated from a Deep-Sea Hydrothermal Sediments.</title>
        <authorList>
            <person name="Zeng X."/>
            <person name="Shao Z."/>
        </authorList>
    </citation>
    <scope>NUCLEOTIDE SEQUENCE [LARGE SCALE GENOMIC DNA]</scope>
    <source>
        <strain evidence="4">DY20341</strain>
    </source>
</reference>
<organism evidence="3 4">
    <name type="scientific">Palaeococcus pacificus DY20341</name>
    <dbReference type="NCBI Taxonomy" id="1343739"/>
    <lineage>
        <taxon>Archaea</taxon>
        <taxon>Methanobacteriati</taxon>
        <taxon>Methanobacteriota</taxon>
        <taxon>Thermococci</taxon>
        <taxon>Thermococcales</taxon>
        <taxon>Thermococcaceae</taxon>
        <taxon>Palaeococcus</taxon>
    </lineage>
</organism>
<evidence type="ECO:0000256" key="1">
    <source>
        <dbReference type="SAM" id="Phobius"/>
    </source>
</evidence>
<feature type="domain" description="DUF835" evidence="2">
    <location>
        <begin position="125"/>
        <end position="258"/>
    </location>
</feature>
<name>A0A075LPP8_9EURY</name>
<keyword evidence="1" id="KW-0812">Transmembrane</keyword>
<keyword evidence="1" id="KW-1133">Transmembrane helix</keyword>
<dbReference type="InterPro" id="IPR008553">
    <property type="entry name" value="DUF835"/>
</dbReference>
<evidence type="ECO:0000313" key="3">
    <source>
        <dbReference type="EMBL" id="AIF68645.1"/>
    </source>
</evidence>
<dbReference type="HOGENOM" id="CLU_067022_0_0_2"/>
<dbReference type="eggNOG" id="arCOG03797">
    <property type="taxonomic scope" value="Archaea"/>
</dbReference>
<gene>
    <name evidence="3" type="ORF">PAP_01015</name>
</gene>
<accession>A0A075LPP8</accession>
<evidence type="ECO:0000259" key="2">
    <source>
        <dbReference type="Pfam" id="PF05763"/>
    </source>
</evidence>